<dbReference type="GO" id="GO:0005789">
    <property type="term" value="C:endoplasmic reticulum membrane"/>
    <property type="evidence" value="ECO:0007669"/>
    <property type="project" value="UniProtKB-SubCell"/>
</dbReference>
<keyword evidence="2 6" id="KW-0812">Transmembrane</keyword>
<feature type="domain" description="Reticulon" evidence="7">
    <location>
        <begin position="222"/>
        <end position="401"/>
    </location>
</feature>
<feature type="transmembrane region" description="Helical" evidence="6">
    <location>
        <begin position="236"/>
        <end position="260"/>
    </location>
</feature>
<keyword evidence="3 6" id="KW-0256">Endoplasmic reticulum</keyword>
<name>A0A7J6PBG7_PEROL</name>
<evidence type="ECO:0000256" key="4">
    <source>
        <dbReference type="ARBA" id="ARBA00022989"/>
    </source>
</evidence>
<evidence type="ECO:0000313" key="9">
    <source>
        <dbReference type="Proteomes" id="UP000541610"/>
    </source>
</evidence>
<feature type="transmembrane region" description="Helical" evidence="6">
    <location>
        <begin position="158"/>
        <end position="177"/>
    </location>
</feature>
<evidence type="ECO:0000313" key="8">
    <source>
        <dbReference type="EMBL" id="KAF4693508.1"/>
    </source>
</evidence>
<sequence length="401" mass="43257">MAKTVETPDPRAQTPAEAPVVAEVPKKEDNTCGSCCSLGSCSVLSWENPLPSGMLYTLLNVGILISSSEDPAGWAVAFVMWIVIPAGLLFKFNVVPVPTCCPLKAVADMDPKKTAAGIHARMTSLMGEISDIFRWEHPMKSAQVFALYMMALKMAHHLGFRFLAFVAVQILFLAVPIRKAIARRSAKGCAIKSFYHDTVEPKMACAKSKAQQCLSKLPKTSVAELKSWENPQMSGVALVLANIAIISVSAALCMAGHLVAKLIAVAFVASFAAKSFGVEIPKCSCAAKCDGKDCEAKLTKAVTCFQTVMGHVREIVFWEVPAKNVNAILLLYVLSFALSLFGITGLVLLSLNCYALFPLAKKQPAYKEKVEPAFAKVSESLKKVEAKVASMIERVPKPKAE</sequence>
<evidence type="ECO:0000256" key="5">
    <source>
        <dbReference type="ARBA" id="ARBA00023136"/>
    </source>
</evidence>
<evidence type="ECO:0000256" key="1">
    <source>
        <dbReference type="ARBA" id="ARBA00004477"/>
    </source>
</evidence>
<dbReference type="Proteomes" id="UP000541610">
    <property type="component" value="Unassembled WGS sequence"/>
</dbReference>
<organism evidence="8 9">
    <name type="scientific">Perkinsus olseni</name>
    <name type="common">Perkinsus atlanticus</name>
    <dbReference type="NCBI Taxonomy" id="32597"/>
    <lineage>
        <taxon>Eukaryota</taxon>
        <taxon>Sar</taxon>
        <taxon>Alveolata</taxon>
        <taxon>Perkinsozoa</taxon>
        <taxon>Perkinsea</taxon>
        <taxon>Perkinsida</taxon>
        <taxon>Perkinsidae</taxon>
        <taxon>Perkinsus</taxon>
    </lineage>
</organism>
<feature type="transmembrane region" description="Helical" evidence="6">
    <location>
        <begin position="72"/>
        <end position="90"/>
    </location>
</feature>
<evidence type="ECO:0000256" key="2">
    <source>
        <dbReference type="ARBA" id="ARBA00022692"/>
    </source>
</evidence>
<accession>A0A7J6PBG7</accession>
<comment type="caution">
    <text evidence="8">The sequence shown here is derived from an EMBL/GenBank/DDBJ whole genome shotgun (WGS) entry which is preliminary data.</text>
</comment>
<dbReference type="EMBL" id="JABANP010000044">
    <property type="protein sequence ID" value="KAF4693508.1"/>
    <property type="molecule type" value="Genomic_DNA"/>
</dbReference>
<dbReference type="InterPro" id="IPR003388">
    <property type="entry name" value="Reticulon"/>
</dbReference>
<evidence type="ECO:0000256" key="3">
    <source>
        <dbReference type="ARBA" id="ARBA00022824"/>
    </source>
</evidence>
<evidence type="ECO:0000256" key="6">
    <source>
        <dbReference type="RuleBase" id="RU363132"/>
    </source>
</evidence>
<dbReference type="AlphaFoldDB" id="A0A7J6PBG7"/>
<keyword evidence="5 6" id="KW-0472">Membrane</keyword>
<evidence type="ECO:0000259" key="7">
    <source>
        <dbReference type="PROSITE" id="PS50845"/>
    </source>
</evidence>
<protein>
    <recommendedName>
        <fullName evidence="6">Reticulon-like protein</fullName>
    </recommendedName>
</protein>
<proteinExistence type="predicted"/>
<feature type="transmembrane region" description="Helical" evidence="6">
    <location>
        <begin position="327"/>
        <end position="357"/>
    </location>
</feature>
<dbReference type="OrthoDB" id="424855at2759"/>
<dbReference type="PROSITE" id="PS50845">
    <property type="entry name" value="RETICULON"/>
    <property type="match status" value="1"/>
</dbReference>
<reference evidence="8 9" key="1">
    <citation type="submission" date="2020-04" db="EMBL/GenBank/DDBJ databases">
        <title>Perkinsus olseni comparative genomics.</title>
        <authorList>
            <person name="Bogema D.R."/>
        </authorList>
    </citation>
    <scope>NUCLEOTIDE SEQUENCE [LARGE SCALE GENOMIC DNA]</scope>
    <source>
        <strain evidence="8">00978-12</strain>
    </source>
</reference>
<comment type="subcellular location">
    <subcellularLocation>
        <location evidence="1 6">Endoplasmic reticulum membrane</location>
        <topology evidence="1 6">Multi-pass membrane protein</topology>
    </subcellularLocation>
</comment>
<keyword evidence="4 6" id="KW-1133">Transmembrane helix</keyword>
<gene>
    <name evidence="8" type="ORF">FOZ60_010690</name>
</gene>
<dbReference type="Pfam" id="PF02453">
    <property type="entry name" value="Reticulon"/>
    <property type="match status" value="1"/>
</dbReference>